<keyword evidence="9" id="KW-0503">Monooxygenase</keyword>
<evidence type="ECO:0000256" key="4">
    <source>
        <dbReference type="ARBA" id="ARBA00022723"/>
    </source>
</evidence>
<protein>
    <recommendedName>
        <fullName evidence="13">Cytochrome P450</fullName>
    </recommendedName>
</protein>
<evidence type="ECO:0000256" key="10">
    <source>
        <dbReference type="SAM" id="Phobius"/>
    </source>
</evidence>
<dbReference type="Gene3D" id="1.10.630.10">
    <property type="entry name" value="Cytochrome P450"/>
    <property type="match status" value="1"/>
</dbReference>
<comment type="similarity">
    <text evidence="9">Belongs to the cytochrome P450 family.</text>
</comment>
<evidence type="ECO:0008006" key="13">
    <source>
        <dbReference type="Google" id="ProtNLM"/>
    </source>
</evidence>
<keyword evidence="2 9" id="KW-0349">Heme</keyword>
<name>A0ABP0U334_9BRYO</name>
<evidence type="ECO:0000256" key="2">
    <source>
        <dbReference type="ARBA" id="ARBA00022617"/>
    </source>
</evidence>
<dbReference type="PANTHER" id="PTHR24282:SF211">
    <property type="entry name" value="CYTOCHROME P450-RELATED"/>
    <property type="match status" value="1"/>
</dbReference>
<evidence type="ECO:0000256" key="5">
    <source>
        <dbReference type="ARBA" id="ARBA00022989"/>
    </source>
</evidence>
<dbReference type="Proteomes" id="UP001497512">
    <property type="component" value="Chromosome 18"/>
</dbReference>
<dbReference type="EMBL" id="OZ019910">
    <property type="protein sequence ID" value="CAK9211635.1"/>
    <property type="molecule type" value="Genomic_DNA"/>
</dbReference>
<proteinExistence type="inferred from homology"/>
<dbReference type="SUPFAM" id="SSF48264">
    <property type="entry name" value="Cytochrome P450"/>
    <property type="match status" value="1"/>
</dbReference>
<dbReference type="InterPro" id="IPR050665">
    <property type="entry name" value="Cytochrome_P450_Monooxygen"/>
</dbReference>
<gene>
    <name evidence="11" type="ORF">CSSPTR1EN2_LOCUS10865</name>
</gene>
<dbReference type="InterPro" id="IPR036396">
    <property type="entry name" value="Cyt_P450_sf"/>
</dbReference>
<dbReference type="InterPro" id="IPR002401">
    <property type="entry name" value="Cyt_P450_E_grp-I"/>
</dbReference>
<evidence type="ECO:0000313" key="11">
    <source>
        <dbReference type="EMBL" id="CAK9211635.1"/>
    </source>
</evidence>
<evidence type="ECO:0000256" key="9">
    <source>
        <dbReference type="RuleBase" id="RU000461"/>
    </source>
</evidence>
<dbReference type="PRINTS" id="PR00463">
    <property type="entry name" value="EP450I"/>
</dbReference>
<keyword evidence="4 9" id="KW-0479">Metal-binding</keyword>
<evidence type="ECO:0000256" key="8">
    <source>
        <dbReference type="ARBA" id="ARBA00023136"/>
    </source>
</evidence>
<sequence length="569" mass="63697">MGLLTASNCIDQVKLRDAQEWQCVVATACTVMIVLLVVRTFYLLLWKPYSRRRFYEKQGIRGPCFRPIVGNLPEIRELRASLPEVCDPSEPGARRVGLEFFVFSEKYGKVSIFEQGSLTRIILADAKLAKEVLVAKGGHYHKAALNGEVFNQIAGISSILIANEGDWKQKNHIMSPAFRHTFLENLFHHVLESGNELVTKWQTMVDNTTEKQGVEVAVDLDVPETLLDIIVKTTFGSTTVEGGDICGIHKAVRFMFATLGPRLTGYGRLFPGYNFLPTPTNIKLWIEKRYMETVLESIVSARLKQVKQLKGSSKSIQTKQNLYGSDLLGMMLEAMEAGNSSMTAPQLLDQCKTMIAASDTPTSMLLIWTLTLLAMHPDWQERARFEVQEVVGEAIPKHDMFSHLKLMDMVLNETMRFIPPVAALFRDAIDAHQIGSVSIAAGTNVIIPLSVLNHNKEVWGNDAHLFNPGRWDVKNRANNNFNNFMPFGGGNRICLGRNLARMEAKLLLSVLLRRFTFSVAPGYMHSPGVGDLVLWPKFGAQLRIKNVDSYTSNLKPVCAPKKMHDAYAN</sequence>
<evidence type="ECO:0000256" key="7">
    <source>
        <dbReference type="ARBA" id="ARBA00023004"/>
    </source>
</evidence>
<reference evidence="11" key="1">
    <citation type="submission" date="2024-02" db="EMBL/GenBank/DDBJ databases">
        <authorList>
            <consortium name="ELIXIR-Norway"/>
            <consortium name="Elixir Norway"/>
        </authorList>
    </citation>
    <scope>NUCLEOTIDE SEQUENCE</scope>
</reference>
<dbReference type="Pfam" id="PF00067">
    <property type="entry name" value="p450"/>
    <property type="match status" value="1"/>
</dbReference>
<comment type="subcellular location">
    <subcellularLocation>
        <location evidence="1">Membrane</location>
    </subcellularLocation>
</comment>
<dbReference type="PROSITE" id="PS00086">
    <property type="entry name" value="CYTOCHROME_P450"/>
    <property type="match status" value="1"/>
</dbReference>
<keyword evidence="5 10" id="KW-1133">Transmembrane helix</keyword>
<keyword evidence="12" id="KW-1185">Reference proteome</keyword>
<dbReference type="PANTHER" id="PTHR24282">
    <property type="entry name" value="CYTOCHROME P450 FAMILY MEMBER"/>
    <property type="match status" value="1"/>
</dbReference>
<accession>A0ABP0U334</accession>
<dbReference type="PRINTS" id="PR00385">
    <property type="entry name" value="P450"/>
</dbReference>
<evidence type="ECO:0000313" key="12">
    <source>
        <dbReference type="Proteomes" id="UP001497512"/>
    </source>
</evidence>
<keyword evidence="8 10" id="KW-0472">Membrane</keyword>
<keyword evidence="3 10" id="KW-0812">Transmembrane</keyword>
<evidence type="ECO:0000256" key="6">
    <source>
        <dbReference type="ARBA" id="ARBA00023002"/>
    </source>
</evidence>
<keyword evidence="6 9" id="KW-0560">Oxidoreductase</keyword>
<dbReference type="InterPro" id="IPR001128">
    <property type="entry name" value="Cyt_P450"/>
</dbReference>
<organism evidence="11 12">
    <name type="scientific">Sphagnum troendelagicum</name>
    <dbReference type="NCBI Taxonomy" id="128251"/>
    <lineage>
        <taxon>Eukaryota</taxon>
        <taxon>Viridiplantae</taxon>
        <taxon>Streptophyta</taxon>
        <taxon>Embryophyta</taxon>
        <taxon>Bryophyta</taxon>
        <taxon>Sphagnophytina</taxon>
        <taxon>Sphagnopsida</taxon>
        <taxon>Sphagnales</taxon>
        <taxon>Sphagnaceae</taxon>
        <taxon>Sphagnum</taxon>
    </lineage>
</organism>
<keyword evidence="7 9" id="KW-0408">Iron</keyword>
<feature type="transmembrane region" description="Helical" evidence="10">
    <location>
        <begin position="24"/>
        <end position="45"/>
    </location>
</feature>
<dbReference type="InterPro" id="IPR017972">
    <property type="entry name" value="Cyt_P450_CS"/>
</dbReference>
<evidence type="ECO:0000256" key="1">
    <source>
        <dbReference type="ARBA" id="ARBA00004370"/>
    </source>
</evidence>
<evidence type="ECO:0000256" key="3">
    <source>
        <dbReference type="ARBA" id="ARBA00022692"/>
    </source>
</evidence>